<feature type="domain" description="Cleaved adhesin" evidence="3">
    <location>
        <begin position="373"/>
        <end position="460"/>
    </location>
</feature>
<dbReference type="InterPro" id="IPR013783">
    <property type="entry name" value="Ig-like_fold"/>
</dbReference>
<keyword evidence="2" id="KW-0732">Signal</keyword>
<name>A0A9D9NK82_9BACT</name>
<evidence type="ECO:0000259" key="5">
    <source>
        <dbReference type="Pfam" id="PF10365"/>
    </source>
</evidence>
<dbReference type="InterPro" id="IPR011628">
    <property type="entry name" value="Cleaved_adhesin"/>
</dbReference>
<evidence type="ECO:0000259" key="4">
    <source>
        <dbReference type="Pfam" id="PF07705"/>
    </source>
</evidence>
<dbReference type="EMBL" id="JADIMC010000048">
    <property type="protein sequence ID" value="MBO8476163.1"/>
    <property type="molecule type" value="Genomic_DNA"/>
</dbReference>
<dbReference type="NCBIfam" id="TIGR04183">
    <property type="entry name" value="Por_Secre_tail"/>
    <property type="match status" value="1"/>
</dbReference>
<dbReference type="Pfam" id="PF07705">
    <property type="entry name" value="CARDB"/>
    <property type="match status" value="1"/>
</dbReference>
<organism evidence="7 8">
    <name type="scientific">Candidatus Limisoma faecipullorum</name>
    <dbReference type="NCBI Taxonomy" id="2840854"/>
    <lineage>
        <taxon>Bacteria</taxon>
        <taxon>Pseudomonadati</taxon>
        <taxon>Bacteroidota</taxon>
        <taxon>Bacteroidia</taxon>
        <taxon>Bacteroidales</taxon>
        <taxon>Candidatus Limisoma</taxon>
    </lineage>
</organism>
<evidence type="ECO:0000259" key="3">
    <source>
        <dbReference type="Pfam" id="PF07675"/>
    </source>
</evidence>
<proteinExistence type="predicted"/>
<dbReference type="Pfam" id="PF18962">
    <property type="entry name" value="Por_Secre_tail"/>
    <property type="match status" value="1"/>
</dbReference>
<gene>
    <name evidence="7" type="ORF">IAB88_04145</name>
</gene>
<dbReference type="NCBIfam" id="NF038128">
    <property type="entry name" value="choice_anch_J"/>
    <property type="match status" value="2"/>
</dbReference>
<evidence type="ECO:0000313" key="8">
    <source>
        <dbReference type="Proteomes" id="UP000823598"/>
    </source>
</evidence>
<evidence type="ECO:0000313" key="7">
    <source>
        <dbReference type="EMBL" id="MBO8476163.1"/>
    </source>
</evidence>
<evidence type="ECO:0000259" key="6">
    <source>
        <dbReference type="Pfam" id="PF18962"/>
    </source>
</evidence>
<dbReference type="Proteomes" id="UP000823598">
    <property type="component" value="Unassembled WGS sequence"/>
</dbReference>
<keyword evidence="1" id="KW-0378">Hydrolase</keyword>
<reference evidence="7" key="2">
    <citation type="journal article" date="2021" name="PeerJ">
        <title>Extensive microbial diversity within the chicken gut microbiome revealed by metagenomics and culture.</title>
        <authorList>
            <person name="Gilroy R."/>
            <person name="Ravi A."/>
            <person name="Getino M."/>
            <person name="Pursley I."/>
            <person name="Horton D.L."/>
            <person name="Alikhan N.F."/>
            <person name="Baker D."/>
            <person name="Gharbi K."/>
            <person name="Hall N."/>
            <person name="Watson M."/>
            <person name="Adriaenssens E.M."/>
            <person name="Foster-Nyarko E."/>
            <person name="Jarju S."/>
            <person name="Secka A."/>
            <person name="Antonio M."/>
            <person name="Oren A."/>
            <person name="Chaudhuri R.R."/>
            <person name="La Ragione R."/>
            <person name="Hildebrand F."/>
            <person name="Pallen M.J."/>
        </authorList>
    </citation>
    <scope>NUCLEOTIDE SEQUENCE</scope>
    <source>
        <strain evidence="7">6919</strain>
    </source>
</reference>
<dbReference type="Gene3D" id="2.60.40.10">
    <property type="entry name" value="Immunoglobulins"/>
    <property type="match status" value="3"/>
</dbReference>
<feature type="domain" description="CARDB" evidence="4">
    <location>
        <begin position="264"/>
        <end position="342"/>
    </location>
</feature>
<dbReference type="Pfam" id="PF10365">
    <property type="entry name" value="DUF2436"/>
    <property type="match status" value="1"/>
</dbReference>
<sequence length="1420" mass="151529">MKKFFTFLSVGVFALVLSAVAVGQMKKARTPYGAPPKIVANGEMLSAKAVRNADAAAVERQKRNAVGELTDLQKIQLEKMSKIKRGGVKTGKPVYHVPMMKLQRASSFESDVNAKVTLDVQMDWGDGTGYQLMLDADHNSYGVDFDNIEIGITEECYDVFEYKIPADAAFASDMTTGGCIFFGEQESLEIPAGTYDYVVTNPSPMDGGVYIASGESSIADDFVFEAGVEYIFTIVQSGIYDNCELTIPRPVDVAVNEIVAPITSTDLSASETVTVKVENKGTEEISSFSLKLTVDGADVATEQFNGSLASGAETEYTFTAKADLSVAGAHTVKVEAVAEGDGDASNNAVEKIIYKVSAVDPPFACDFSTADDMALWNVVDANNDGETWVYEETMQSAVLGYSAMYDSDDYLITLNPIRLSAGDAHVAFSYCSLSGYFPERLQVLYGKTTDPSEMQLLYEDIDFTISELTLQVVNFNVEEAGDYYFAFYGCSTADQYGIAVDDVEIDEGAYVAAPDISVDKVVVPLSSTALTSGETIGAIVTNNSFADISSFALSYKIGDGAEVKETFGDGLAAGETRTVEFAQKADLSAENTYEITVTASDVVSDLPEENTNDNTAVGTVVHYAPATVPFTVDFSDESQRADYAYEEGAWVYNSVEEAMQADVSNVGQALKSRGVSLEGGKSYRFTFNFCAGYDLFGLLTVGDSFNVVYGIDGTPMEEWEVLKSYENVYTQEVYYDEKITVACEQSGVYSFAIVPVSSSGYFFVSGASVTEVMPYDATMVSVDAPTLLPVAQAGKFKVTATVMNNGSSAIESAVVVVKNGEAEVGRASSGQMESGASTDVDVEVNVADVAVGSVVNLEAVVSIEGHESDDSGADNSAGVSIEITEDELGYDYVTDDMYTEENCIGVEGGAIGCGVPFSIAESDVLTGVSIGWGAVVEQNIQIAVYEYDPAALTLGNEIFSEIVPQGTETGQVVYNISPRALEAGDYMVSVTFQDYCLVTNMDVPGMLYLTSGNPVGMQNNLGTPAIRSVFGEGEAVAKDAVVVEISKPADKGLFSANEPVAVTVKNDGSEDISGTLTLSVNGENAGSQPISIEGYDSSEFTFEADLSKPGEYVLEAVASVEGDENPDNNSVSKTVVSVEPADPYVMDFEQCEDFATSGFNPAWRTVDVDGDYIYGFQDVSFPAPSSGKAAYIVFNPALTTPSLEDQAAIAPHGGERFAASFASSGDPSGLAQNNDWLISPKLTLPATDAKMSFFVKSYTGNYGLEKYNVLVSETDDNLESFKMIGSTREAPEEAWTEVSVDLSEYAGKDVYLAIQCVSEDAFVFMLDDITVSKGDASVAENAVAMLSLYPNPATDMIVISSGGSEIESVDIYNAAGAMIYSSQASDGNSFRYNVSSLDAGIYFAKVATSDGTKVMRFIVR</sequence>
<evidence type="ECO:0000256" key="1">
    <source>
        <dbReference type="ARBA" id="ARBA00022801"/>
    </source>
</evidence>
<evidence type="ECO:0000256" key="2">
    <source>
        <dbReference type="SAM" id="SignalP"/>
    </source>
</evidence>
<dbReference type="Gene3D" id="2.60.120.200">
    <property type="match status" value="2"/>
</dbReference>
<feature type="domain" description="Cleaved adhesin" evidence="3">
    <location>
        <begin position="1208"/>
        <end position="1331"/>
    </location>
</feature>
<reference evidence="7" key="1">
    <citation type="submission" date="2020-10" db="EMBL/GenBank/DDBJ databases">
        <authorList>
            <person name="Gilroy R."/>
        </authorList>
    </citation>
    <scope>NUCLEOTIDE SEQUENCE</scope>
    <source>
        <strain evidence="7">6919</strain>
    </source>
</reference>
<dbReference type="InterPro" id="IPR011635">
    <property type="entry name" value="CARDB"/>
</dbReference>
<protein>
    <submittedName>
        <fullName evidence="7">Choice-of-anchor J domain-containing protein</fullName>
    </submittedName>
</protein>
<comment type="caution">
    <text evidence="7">The sequence shown here is derived from an EMBL/GenBank/DDBJ whole genome shotgun (WGS) entry which is preliminary data.</text>
</comment>
<feature type="signal peptide" evidence="2">
    <location>
        <begin position="1"/>
        <end position="23"/>
    </location>
</feature>
<feature type="domain" description="Peptidase C25 gingipain C-terminal" evidence="5">
    <location>
        <begin position="103"/>
        <end position="245"/>
    </location>
</feature>
<feature type="chain" id="PRO_5039007829" evidence="2">
    <location>
        <begin position="24"/>
        <end position="1420"/>
    </location>
</feature>
<dbReference type="GO" id="GO:0016787">
    <property type="term" value="F:hydrolase activity"/>
    <property type="evidence" value="ECO:0007669"/>
    <property type="project" value="UniProtKB-KW"/>
</dbReference>
<dbReference type="InterPro" id="IPR018832">
    <property type="entry name" value="Pept_C25_gingipain_C"/>
</dbReference>
<dbReference type="Pfam" id="PF07675">
    <property type="entry name" value="Cleaved_Adhesin"/>
    <property type="match status" value="2"/>
</dbReference>
<accession>A0A9D9NK82</accession>
<dbReference type="InterPro" id="IPR026444">
    <property type="entry name" value="Secre_tail"/>
</dbReference>
<feature type="domain" description="Secretion system C-terminal sorting" evidence="6">
    <location>
        <begin position="1348"/>
        <end position="1419"/>
    </location>
</feature>